<dbReference type="Proteomes" id="UP000225706">
    <property type="component" value="Unassembled WGS sequence"/>
</dbReference>
<keyword evidence="7" id="KW-1185">Reference proteome</keyword>
<dbReference type="PANTHER" id="PTHR10996">
    <property type="entry name" value="2-HYDROXYACID DEHYDROGENASE-RELATED"/>
    <property type="match status" value="1"/>
</dbReference>
<evidence type="ECO:0000313" key="7">
    <source>
        <dbReference type="Proteomes" id="UP000225706"/>
    </source>
</evidence>
<dbReference type="PROSITE" id="PS00065">
    <property type="entry name" value="D_2_HYDROXYACID_DH_1"/>
    <property type="match status" value="1"/>
</dbReference>
<evidence type="ECO:0000259" key="5">
    <source>
        <dbReference type="Pfam" id="PF02826"/>
    </source>
</evidence>
<keyword evidence="1 3" id="KW-0560">Oxidoreductase</keyword>
<proteinExistence type="inferred from homology"/>
<dbReference type="PROSITE" id="PS00671">
    <property type="entry name" value="D_2_HYDROXYACID_DH_3"/>
    <property type="match status" value="1"/>
</dbReference>
<dbReference type="SUPFAM" id="SSF51735">
    <property type="entry name" value="NAD(P)-binding Rossmann-fold domains"/>
    <property type="match status" value="1"/>
</dbReference>
<dbReference type="InterPro" id="IPR029753">
    <property type="entry name" value="D-isomer_DH_CS"/>
</dbReference>
<dbReference type="Pfam" id="PF00389">
    <property type="entry name" value="2-Hacid_dh"/>
    <property type="match status" value="1"/>
</dbReference>
<dbReference type="Pfam" id="PF02826">
    <property type="entry name" value="2-Hacid_dh_C"/>
    <property type="match status" value="1"/>
</dbReference>
<feature type="domain" description="D-isomer specific 2-hydroxyacid dehydrogenase NAD-binding" evidence="5">
    <location>
        <begin position="142"/>
        <end position="324"/>
    </location>
</feature>
<evidence type="ECO:0000256" key="3">
    <source>
        <dbReference type="RuleBase" id="RU003719"/>
    </source>
</evidence>
<keyword evidence="6" id="KW-0670">Pyruvate</keyword>
<dbReference type="AlphaFoldDB" id="A0A2B4SZZ6"/>
<reference evidence="7" key="1">
    <citation type="journal article" date="2017" name="bioRxiv">
        <title>Comparative analysis of the genomes of Stylophora pistillata and Acropora digitifera provides evidence for extensive differences between species of corals.</title>
        <authorList>
            <person name="Voolstra C.R."/>
            <person name="Li Y."/>
            <person name="Liew Y.J."/>
            <person name="Baumgarten S."/>
            <person name="Zoccola D."/>
            <person name="Flot J.-F."/>
            <person name="Tambutte S."/>
            <person name="Allemand D."/>
            <person name="Aranda M."/>
        </authorList>
    </citation>
    <scope>NUCLEOTIDE SEQUENCE [LARGE SCALE GENOMIC DNA]</scope>
</reference>
<dbReference type="Gene3D" id="3.40.50.720">
    <property type="entry name" value="NAD(P)-binding Rossmann-like Domain"/>
    <property type="match status" value="2"/>
</dbReference>
<dbReference type="GO" id="GO:0051287">
    <property type="term" value="F:NAD binding"/>
    <property type="evidence" value="ECO:0007669"/>
    <property type="project" value="InterPro"/>
</dbReference>
<dbReference type="GO" id="GO:0008465">
    <property type="term" value="F:hydroxypyruvate reductase (NADH) activity"/>
    <property type="evidence" value="ECO:0007669"/>
    <property type="project" value="TreeGrafter"/>
</dbReference>
<feature type="domain" description="D-isomer specific 2-hydroxyacid dehydrogenase catalytic" evidence="4">
    <location>
        <begin position="35"/>
        <end position="353"/>
    </location>
</feature>
<dbReference type="GO" id="GO:0030267">
    <property type="term" value="F:glyoxylate reductase (NADPH) activity"/>
    <property type="evidence" value="ECO:0007669"/>
    <property type="project" value="TreeGrafter"/>
</dbReference>
<gene>
    <name evidence="6" type="primary">Grhpr</name>
    <name evidence="6" type="ORF">AWC38_SpisGene910</name>
</gene>
<protein>
    <recommendedName>
        <fullName evidence="2">Glyoxylate reductase/hydroxypyruvate reductase</fullName>
    </recommendedName>
</protein>
<comment type="caution">
    <text evidence="6">The sequence shown here is derived from an EMBL/GenBank/DDBJ whole genome shotgun (WGS) entry which is preliminary data.</text>
</comment>
<dbReference type="CDD" id="cd05301">
    <property type="entry name" value="GDH"/>
    <property type="match status" value="1"/>
</dbReference>
<evidence type="ECO:0000256" key="1">
    <source>
        <dbReference type="ARBA" id="ARBA00023002"/>
    </source>
</evidence>
<name>A0A2B4SZZ6_STYPI</name>
<evidence type="ECO:0000256" key="2">
    <source>
        <dbReference type="ARBA" id="ARBA00073306"/>
    </source>
</evidence>
<evidence type="ECO:0000313" key="6">
    <source>
        <dbReference type="EMBL" id="PFX34118.1"/>
    </source>
</evidence>
<dbReference type="InterPro" id="IPR029752">
    <property type="entry name" value="D-isomer_DH_CS1"/>
</dbReference>
<accession>A0A2B4SZZ6</accession>
<dbReference type="InterPro" id="IPR050223">
    <property type="entry name" value="D-isomer_2-hydroxyacid_DH"/>
</dbReference>
<dbReference type="EMBL" id="LSMT01000006">
    <property type="protein sequence ID" value="PFX34118.1"/>
    <property type="molecule type" value="Genomic_DNA"/>
</dbReference>
<comment type="similarity">
    <text evidence="3">Belongs to the D-isomer specific 2-hydroxyacid dehydrogenase family.</text>
</comment>
<dbReference type="InterPro" id="IPR006139">
    <property type="entry name" value="D-isomer_2_OHA_DH_cat_dom"/>
</dbReference>
<organism evidence="6 7">
    <name type="scientific">Stylophora pistillata</name>
    <name type="common">Smooth cauliflower coral</name>
    <dbReference type="NCBI Taxonomy" id="50429"/>
    <lineage>
        <taxon>Eukaryota</taxon>
        <taxon>Metazoa</taxon>
        <taxon>Cnidaria</taxon>
        <taxon>Anthozoa</taxon>
        <taxon>Hexacorallia</taxon>
        <taxon>Scleractinia</taxon>
        <taxon>Astrocoeniina</taxon>
        <taxon>Pocilloporidae</taxon>
        <taxon>Stylophora</taxon>
    </lineage>
</organism>
<dbReference type="InterPro" id="IPR036291">
    <property type="entry name" value="NAD(P)-bd_dom_sf"/>
</dbReference>
<dbReference type="SUPFAM" id="SSF52283">
    <property type="entry name" value="Formate/glycerate dehydrogenase catalytic domain-like"/>
    <property type="match status" value="1"/>
</dbReference>
<dbReference type="PANTHER" id="PTHR10996:SF277">
    <property type="entry name" value="GLYOXYLATE REDUCTASE_HYDROXYPYRUVATE REDUCTASE"/>
    <property type="match status" value="1"/>
</dbReference>
<dbReference type="InterPro" id="IPR006140">
    <property type="entry name" value="D-isomer_DH_NAD-bd"/>
</dbReference>
<evidence type="ECO:0000259" key="4">
    <source>
        <dbReference type="Pfam" id="PF00389"/>
    </source>
</evidence>
<dbReference type="FunFam" id="3.40.50.720:FF:000026">
    <property type="entry name" value="Glyoxylate/hydroxypyruvate reductase B"/>
    <property type="match status" value="1"/>
</dbReference>
<dbReference type="STRING" id="50429.A0A2B4SZZ6"/>
<sequence>MSYVPFVRLCRGFVGRQVLGPIFARNMSNGQKQKVLVTRNVPQAAIEIIKSSQSCHLDYWNSEDPIPRDELLKRVAGLDGLYCLLTEKIDSELLDAAGPQLKVVSTMSVGYDHISLPETTKRGIAVGHTPGVLTDATATLTVALLLVTQRRLIEAAGEVKNGGWGTWKPLWMCGPTLTASTVGIVGFGRIGIAVAQRLAPFGVSRFLYCDVNKKPQSVEKLVTPNAEHVDMDTLLRESDFVSAHTALTLETAGMFNKDVFSKMKRSAVFVNTSRGGVVNQEDLYEALKSGQIWGAGLDVTVPEPLPTDHPLLSLNNCVVLPHIGSAEESTREAMATLAARNLLAGLAGESLPAQAKL</sequence>
<dbReference type="GO" id="GO:0005829">
    <property type="term" value="C:cytosol"/>
    <property type="evidence" value="ECO:0007669"/>
    <property type="project" value="TreeGrafter"/>
</dbReference>
<dbReference type="OrthoDB" id="298012at2759"/>